<dbReference type="AlphaFoldDB" id="A0A2P8DLB9"/>
<accession>A0A2P8DLB9</accession>
<evidence type="ECO:0000313" key="2">
    <source>
        <dbReference type="EMBL" id="PSK97998.1"/>
    </source>
</evidence>
<dbReference type="Proteomes" id="UP000240542">
    <property type="component" value="Unassembled WGS sequence"/>
</dbReference>
<gene>
    <name evidence="2" type="ORF">CLV63_10646</name>
</gene>
<keyword evidence="1" id="KW-0812">Transmembrane</keyword>
<proteinExistence type="predicted"/>
<sequence length="43" mass="4963">MRVREVVAVKWVWVVLVAVAVAIVVSVIVLVDDIRLFFKRRRG</sequence>
<keyword evidence="3" id="KW-1185">Reference proteome</keyword>
<keyword evidence="1" id="KW-0472">Membrane</keyword>
<evidence type="ECO:0000313" key="3">
    <source>
        <dbReference type="Proteomes" id="UP000240542"/>
    </source>
</evidence>
<feature type="transmembrane region" description="Helical" evidence="1">
    <location>
        <begin position="12"/>
        <end position="31"/>
    </location>
</feature>
<dbReference type="EMBL" id="PYGA01000006">
    <property type="protein sequence ID" value="PSK97998.1"/>
    <property type="molecule type" value="Genomic_DNA"/>
</dbReference>
<reference evidence="2 3" key="1">
    <citation type="submission" date="2018-03" db="EMBL/GenBank/DDBJ databases">
        <title>Genomic Encyclopedia of Archaeal and Bacterial Type Strains, Phase II (KMG-II): from individual species to whole genera.</title>
        <authorList>
            <person name="Goeker M."/>
        </authorList>
    </citation>
    <scope>NUCLEOTIDE SEQUENCE [LARGE SCALE GENOMIC DNA]</scope>
    <source>
        <strain evidence="2 3">DSM 45312</strain>
    </source>
</reference>
<name>A0A2P8DLB9_9ACTN</name>
<protein>
    <submittedName>
        <fullName evidence="2">Uncharacterized protein</fullName>
    </submittedName>
</protein>
<evidence type="ECO:0000256" key="1">
    <source>
        <dbReference type="SAM" id="Phobius"/>
    </source>
</evidence>
<organism evidence="2 3">
    <name type="scientific">Murinocardiopsis flavida</name>
    <dbReference type="NCBI Taxonomy" id="645275"/>
    <lineage>
        <taxon>Bacteria</taxon>
        <taxon>Bacillati</taxon>
        <taxon>Actinomycetota</taxon>
        <taxon>Actinomycetes</taxon>
        <taxon>Streptosporangiales</taxon>
        <taxon>Nocardiopsidaceae</taxon>
        <taxon>Murinocardiopsis</taxon>
    </lineage>
</organism>
<keyword evidence="1" id="KW-1133">Transmembrane helix</keyword>
<comment type="caution">
    <text evidence="2">The sequence shown here is derived from an EMBL/GenBank/DDBJ whole genome shotgun (WGS) entry which is preliminary data.</text>
</comment>